<name>A0A2P2QVA3_RHIMU</name>
<proteinExistence type="predicted"/>
<dbReference type="EMBL" id="GGEC01090394">
    <property type="protein sequence ID" value="MBX70878.1"/>
    <property type="molecule type" value="Transcribed_RNA"/>
</dbReference>
<organism evidence="1">
    <name type="scientific">Rhizophora mucronata</name>
    <name type="common">Asiatic mangrove</name>
    <dbReference type="NCBI Taxonomy" id="61149"/>
    <lineage>
        <taxon>Eukaryota</taxon>
        <taxon>Viridiplantae</taxon>
        <taxon>Streptophyta</taxon>
        <taxon>Embryophyta</taxon>
        <taxon>Tracheophyta</taxon>
        <taxon>Spermatophyta</taxon>
        <taxon>Magnoliopsida</taxon>
        <taxon>eudicotyledons</taxon>
        <taxon>Gunneridae</taxon>
        <taxon>Pentapetalae</taxon>
        <taxon>rosids</taxon>
        <taxon>fabids</taxon>
        <taxon>Malpighiales</taxon>
        <taxon>Rhizophoraceae</taxon>
        <taxon>Rhizophora</taxon>
    </lineage>
</organism>
<evidence type="ECO:0000313" key="1">
    <source>
        <dbReference type="EMBL" id="MBX70878.1"/>
    </source>
</evidence>
<sequence>MLIHWHWVCYIAEDKYHWLPSLQSLSHSHMLC</sequence>
<protein>
    <submittedName>
        <fullName evidence="1">Uncharacterized protein</fullName>
    </submittedName>
</protein>
<dbReference type="AlphaFoldDB" id="A0A2P2QVA3"/>
<accession>A0A2P2QVA3</accession>
<reference evidence="1" key="1">
    <citation type="submission" date="2018-02" db="EMBL/GenBank/DDBJ databases">
        <title>Rhizophora mucronata_Transcriptome.</title>
        <authorList>
            <person name="Meera S.P."/>
            <person name="Sreeshan A."/>
            <person name="Augustine A."/>
        </authorList>
    </citation>
    <scope>NUCLEOTIDE SEQUENCE</scope>
    <source>
        <tissue evidence="1">Leaf</tissue>
    </source>
</reference>